<dbReference type="OrthoDB" id="445416at2759"/>
<feature type="compositionally biased region" description="Low complexity" evidence="1">
    <location>
        <begin position="13"/>
        <end position="37"/>
    </location>
</feature>
<gene>
    <name evidence="3" type="ORF">TTHERM_00780870</name>
</gene>
<feature type="compositionally biased region" description="Polar residues" evidence="1">
    <location>
        <begin position="573"/>
        <end position="587"/>
    </location>
</feature>
<dbReference type="GO" id="GO:0005509">
    <property type="term" value="F:calcium ion binding"/>
    <property type="evidence" value="ECO:0007669"/>
    <property type="project" value="InterPro"/>
</dbReference>
<reference evidence="4" key="1">
    <citation type="journal article" date="2006" name="PLoS Biol.">
        <title>Macronuclear genome sequence of the ciliate Tetrahymena thermophila, a model eukaryote.</title>
        <authorList>
            <person name="Eisen J.A."/>
            <person name="Coyne R.S."/>
            <person name="Wu M."/>
            <person name="Wu D."/>
            <person name="Thiagarajan M."/>
            <person name="Wortman J.R."/>
            <person name="Badger J.H."/>
            <person name="Ren Q."/>
            <person name="Amedeo P."/>
            <person name="Jones K.M."/>
            <person name="Tallon L.J."/>
            <person name="Delcher A.L."/>
            <person name="Salzberg S.L."/>
            <person name="Silva J.C."/>
            <person name="Haas B.J."/>
            <person name="Majoros W.H."/>
            <person name="Farzad M."/>
            <person name="Carlton J.M."/>
            <person name="Smith R.K. Jr."/>
            <person name="Garg J."/>
            <person name="Pearlman R.E."/>
            <person name="Karrer K.M."/>
            <person name="Sun L."/>
            <person name="Manning G."/>
            <person name="Elde N.C."/>
            <person name="Turkewitz A.P."/>
            <person name="Asai D.J."/>
            <person name="Wilkes D.E."/>
            <person name="Wang Y."/>
            <person name="Cai H."/>
            <person name="Collins K."/>
            <person name="Stewart B.A."/>
            <person name="Lee S.R."/>
            <person name="Wilamowska K."/>
            <person name="Weinberg Z."/>
            <person name="Ruzzo W.L."/>
            <person name="Wloga D."/>
            <person name="Gaertig J."/>
            <person name="Frankel J."/>
            <person name="Tsao C.-C."/>
            <person name="Gorovsky M.A."/>
            <person name="Keeling P.J."/>
            <person name="Waller R.F."/>
            <person name="Patron N.J."/>
            <person name="Cherry J.M."/>
            <person name="Stover N.A."/>
            <person name="Krieger C.J."/>
            <person name="del Toro C."/>
            <person name="Ryder H.F."/>
            <person name="Williamson S.C."/>
            <person name="Barbeau R.A."/>
            <person name="Hamilton E.P."/>
            <person name="Orias E."/>
        </authorList>
    </citation>
    <scope>NUCLEOTIDE SEQUENCE [LARGE SCALE GENOMIC DNA]</scope>
    <source>
        <strain evidence="4">SB210</strain>
    </source>
</reference>
<dbReference type="RefSeq" id="XP_001026243.2">
    <property type="nucleotide sequence ID" value="XM_001026243.2"/>
</dbReference>
<keyword evidence="4" id="KW-1185">Reference proteome</keyword>
<feature type="compositionally biased region" description="Polar residues" evidence="1">
    <location>
        <begin position="532"/>
        <end position="566"/>
    </location>
</feature>
<feature type="region of interest" description="Disordered" evidence="1">
    <location>
        <begin position="485"/>
        <end position="587"/>
    </location>
</feature>
<dbReference type="PANTHER" id="PTHR47026">
    <property type="entry name" value="PIGMENTOSA GTPASE REGULATOR-LIKE PROTEIN, PUTATIVE-RELATED"/>
    <property type="match status" value="1"/>
</dbReference>
<feature type="domain" description="EF-hand" evidence="2">
    <location>
        <begin position="186"/>
        <end position="221"/>
    </location>
</feature>
<dbReference type="eggNOG" id="ENOG502QV22">
    <property type="taxonomic scope" value="Eukaryota"/>
</dbReference>
<dbReference type="SUPFAM" id="SSF47473">
    <property type="entry name" value="EF-hand"/>
    <property type="match status" value="1"/>
</dbReference>
<evidence type="ECO:0000313" key="4">
    <source>
        <dbReference type="Proteomes" id="UP000009168"/>
    </source>
</evidence>
<dbReference type="InterPro" id="IPR011992">
    <property type="entry name" value="EF-hand-dom_pair"/>
</dbReference>
<dbReference type="PROSITE" id="PS50222">
    <property type="entry name" value="EF_HAND_2"/>
    <property type="match status" value="1"/>
</dbReference>
<dbReference type="GeneID" id="7830744"/>
<dbReference type="AlphaFoldDB" id="I7MMM9"/>
<evidence type="ECO:0000259" key="2">
    <source>
        <dbReference type="PROSITE" id="PS50222"/>
    </source>
</evidence>
<accession>I7MMM9</accession>
<dbReference type="InParanoid" id="I7MMM9"/>
<dbReference type="KEGG" id="tet:TTHERM_00780870"/>
<organism evidence="3 4">
    <name type="scientific">Tetrahymena thermophila (strain SB210)</name>
    <dbReference type="NCBI Taxonomy" id="312017"/>
    <lineage>
        <taxon>Eukaryota</taxon>
        <taxon>Sar</taxon>
        <taxon>Alveolata</taxon>
        <taxon>Ciliophora</taxon>
        <taxon>Intramacronucleata</taxon>
        <taxon>Oligohymenophorea</taxon>
        <taxon>Hymenostomatida</taxon>
        <taxon>Tetrahymenina</taxon>
        <taxon>Tetrahymenidae</taxon>
        <taxon>Tetrahymena</taxon>
    </lineage>
</organism>
<dbReference type="InterPro" id="IPR002048">
    <property type="entry name" value="EF_hand_dom"/>
</dbReference>
<proteinExistence type="predicted"/>
<feature type="region of interest" description="Disordered" evidence="1">
    <location>
        <begin position="1"/>
        <end position="56"/>
    </location>
</feature>
<dbReference type="Gene3D" id="1.10.238.10">
    <property type="entry name" value="EF-hand"/>
    <property type="match status" value="1"/>
</dbReference>
<evidence type="ECO:0000256" key="1">
    <source>
        <dbReference type="SAM" id="MobiDB-lite"/>
    </source>
</evidence>
<dbReference type="Proteomes" id="UP000009168">
    <property type="component" value="Unassembled WGS sequence"/>
</dbReference>
<protein>
    <submittedName>
        <fullName evidence="3">EF hand protein</fullName>
    </submittedName>
</protein>
<dbReference type="EMBL" id="GG662313">
    <property type="protein sequence ID" value="EAS05998.2"/>
    <property type="molecule type" value="Genomic_DNA"/>
</dbReference>
<dbReference type="PANTHER" id="PTHR47026:SF2">
    <property type="entry name" value="FLAGELLAR ASSOCIATED PROTEIN"/>
    <property type="match status" value="1"/>
</dbReference>
<evidence type="ECO:0000313" key="3">
    <source>
        <dbReference type="EMBL" id="EAS05998.2"/>
    </source>
</evidence>
<name>I7MMM9_TETTS</name>
<dbReference type="STRING" id="312017.I7MMM9"/>
<sequence>MNQQGEEGRIVLNNRSSGSNGNNNLGNNANNNNEGGNVLPALPNSGLTPKQTAKKTPPMQMTQQALPDIQISCQTTQPNTNSNINGLQLGQNSQFNLSDNRSCRSISSNNTHQVTNGNNNKSQLYGFQQQNINLKVKELQQTNPKKSVYNQEDLRQLLELFNSFDLQQIGLITINYLHQILFKLQKETTQIDDIIMRIAITKEGYVSFDEFLAILTEIEKNSGNGKKSKSYPIQADPKVVEFLRLLDEYRKKCENDGNYSEAKKAHLKILEIKQKEQLRQKNNLRFMQEEELVNIEQLQKNQFEEFTKAWDNYMAEYEATAYLSLEKLKEKHLKEIEEYTNEIRQDLFSKIKYSKQLIEMRHKEKILVKLKQYNDAEKIKQKADSIEDYERKQKEAEIEEKIEMKVSILRKNQSQVLQALLKRIQADRTHQLKQRQQDSNRLIMKNRNIRNELVHKHNNEVKKAVDILKENLHFHENQLENLKKHFRNAQNNPTEKERRQITTEENSLYKPETKTTQQNSKENNHLERNKRSTSLQQNTNNLSNFQIKPTNPSSVTNRQKPRNISVNGRKYRQNNGSNDRINQTFNQ</sequence>